<reference evidence="10" key="1">
    <citation type="submission" date="2023-01" db="EMBL/GenBank/DDBJ databases">
        <authorList>
            <person name="Van Ghelder C."/>
            <person name="Rancurel C."/>
        </authorList>
    </citation>
    <scope>NUCLEOTIDE SEQUENCE</scope>
    <source>
        <strain evidence="10">CNCM I-4278</strain>
    </source>
</reference>
<keyword evidence="11" id="KW-1185">Reference proteome</keyword>
<evidence type="ECO:0000256" key="8">
    <source>
        <dbReference type="SAM" id="MobiDB-lite"/>
    </source>
</evidence>
<feature type="compositionally biased region" description="Basic and acidic residues" evidence="8">
    <location>
        <begin position="488"/>
        <end position="498"/>
    </location>
</feature>
<dbReference type="Pfam" id="PF00076">
    <property type="entry name" value="RRM_1"/>
    <property type="match status" value="1"/>
</dbReference>
<dbReference type="EMBL" id="CAOQHR010000001">
    <property type="protein sequence ID" value="CAI6251765.1"/>
    <property type="molecule type" value="Genomic_DNA"/>
</dbReference>
<evidence type="ECO:0000256" key="6">
    <source>
        <dbReference type="PROSITE-ProRule" id="PRU00176"/>
    </source>
</evidence>
<evidence type="ECO:0000256" key="2">
    <source>
        <dbReference type="ARBA" id="ARBA00022664"/>
    </source>
</evidence>
<keyword evidence="4 6" id="KW-0694">RNA-binding</keyword>
<dbReference type="Gene3D" id="3.30.70.330">
    <property type="match status" value="2"/>
</dbReference>
<feature type="compositionally biased region" description="Basic and acidic residues" evidence="8">
    <location>
        <begin position="227"/>
        <end position="236"/>
    </location>
</feature>
<feature type="region of interest" description="Disordered" evidence="8">
    <location>
        <begin position="63"/>
        <end position="112"/>
    </location>
</feature>
<dbReference type="GO" id="GO:0003723">
    <property type="term" value="F:RNA binding"/>
    <property type="evidence" value="ECO:0007669"/>
    <property type="project" value="UniProtKB-UniRule"/>
</dbReference>
<evidence type="ECO:0000259" key="9">
    <source>
        <dbReference type="PROSITE" id="PS50102"/>
    </source>
</evidence>
<feature type="domain" description="RRM" evidence="9">
    <location>
        <begin position="239"/>
        <end position="328"/>
    </location>
</feature>
<evidence type="ECO:0000256" key="4">
    <source>
        <dbReference type="ARBA" id="ARBA00022884"/>
    </source>
</evidence>
<keyword evidence="7" id="KW-0175">Coiled coil</keyword>
<evidence type="ECO:0000313" key="11">
    <source>
        <dbReference type="Proteomes" id="UP001152607"/>
    </source>
</evidence>
<dbReference type="AlphaFoldDB" id="A0A9W4XGS9"/>
<dbReference type="Proteomes" id="UP001152607">
    <property type="component" value="Unassembled WGS sequence"/>
</dbReference>
<feature type="compositionally biased region" description="Low complexity" evidence="8">
    <location>
        <begin position="63"/>
        <end position="72"/>
    </location>
</feature>
<dbReference type="InterPro" id="IPR035979">
    <property type="entry name" value="RBD_domain_sf"/>
</dbReference>
<dbReference type="GO" id="GO:0005684">
    <property type="term" value="C:U2-type spliceosomal complex"/>
    <property type="evidence" value="ECO:0007669"/>
    <property type="project" value="TreeGrafter"/>
</dbReference>
<feature type="coiled-coil region" evidence="7">
    <location>
        <begin position="344"/>
        <end position="375"/>
    </location>
</feature>
<dbReference type="InterPro" id="IPR012677">
    <property type="entry name" value="Nucleotide-bd_a/b_plait_sf"/>
</dbReference>
<evidence type="ECO:0000256" key="1">
    <source>
        <dbReference type="ARBA" id="ARBA00007747"/>
    </source>
</evidence>
<feature type="region of interest" description="Disordered" evidence="8">
    <location>
        <begin position="468"/>
        <end position="506"/>
    </location>
</feature>
<evidence type="ECO:0000256" key="5">
    <source>
        <dbReference type="ARBA" id="ARBA00023187"/>
    </source>
</evidence>
<protein>
    <recommendedName>
        <fullName evidence="9">RRM domain-containing protein</fullName>
    </recommendedName>
</protein>
<accession>A0A9W4XGS9</accession>
<dbReference type="GO" id="GO:0000398">
    <property type="term" value="P:mRNA splicing, via spliceosome"/>
    <property type="evidence" value="ECO:0007669"/>
    <property type="project" value="UniProtKB-ARBA"/>
</dbReference>
<evidence type="ECO:0000256" key="7">
    <source>
        <dbReference type="SAM" id="Coils"/>
    </source>
</evidence>
<evidence type="ECO:0000313" key="10">
    <source>
        <dbReference type="EMBL" id="CAI6251765.1"/>
    </source>
</evidence>
<dbReference type="SUPFAM" id="SSF54928">
    <property type="entry name" value="RNA-binding domain, RBD"/>
    <property type="match status" value="2"/>
</dbReference>
<organism evidence="10 11">
    <name type="scientific">Periconia digitata</name>
    <dbReference type="NCBI Taxonomy" id="1303443"/>
    <lineage>
        <taxon>Eukaryota</taxon>
        <taxon>Fungi</taxon>
        <taxon>Dikarya</taxon>
        <taxon>Ascomycota</taxon>
        <taxon>Pezizomycotina</taxon>
        <taxon>Dothideomycetes</taxon>
        <taxon>Pleosporomycetidae</taxon>
        <taxon>Pleosporales</taxon>
        <taxon>Massarineae</taxon>
        <taxon>Periconiaceae</taxon>
        <taxon>Periconia</taxon>
    </lineage>
</organism>
<dbReference type="FunFam" id="3.30.70.330:FF:000105">
    <property type="entry name" value="HIV Tat-specific factor 1 homolog"/>
    <property type="match status" value="1"/>
</dbReference>
<dbReference type="PANTHER" id="PTHR15608:SF0">
    <property type="entry name" value="HIV TAT-SPECIFIC FACTOR 1"/>
    <property type="match status" value="1"/>
</dbReference>
<feature type="region of interest" description="Disordered" evidence="8">
    <location>
        <begin position="206"/>
        <end position="236"/>
    </location>
</feature>
<evidence type="ECO:0000256" key="3">
    <source>
        <dbReference type="ARBA" id="ARBA00022737"/>
    </source>
</evidence>
<gene>
    <name evidence="10" type="ORF">PDIGIT_LOCUS998</name>
</gene>
<name>A0A9W4XGS9_9PLEO</name>
<dbReference type="InterPro" id="IPR034393">
    <property type="entry name" value="TatSF1-like"/>
</dbReference>
<keyword evidence="5" id="KW-0508">mRNA splicing</keyword>
<keyword evidence="3" id="KW-0677">Repeat</keyword>
<comment type="caution">
    <text evidence="10">The sequence shown here is derived from an EMBL/GenBank/DDBJ whole genome shotgun (WGS) entry which is preliminary data.</text>
</comment>
<sequence length="506" mass="56820">MHGPLITSGDRDHTAAAISFHLIHLPLLKLPHHLLHHHSSQPEDRRHPQHCALSLSPLQLSPFSLQGSSSGPRPLFDPIPLHPASPSFTQPGKTKPRRSRDPASATALGPPGLYTRVLASSSHEQACRDEVGFHLGNSTAVLRSTRYEKSHSRPRIPLHLVRRPEHNFRAATFKMSSFHEMDEMDEIDQLTASMPSGTGTGDYGIGAAATSKKRKDTSNDTNPKKQPKIEKEKKAPENRAIYVTNIPLDATADELADVFKKYGMIDQGVDGTPRVKLYTNDSGDFTGEALIVYFKRASVDLAIQLHDNYELRLGDTKNGTLSVQEADNTRRKNTDSEKIAGKLVRKERKTAERTRAEMQRKLAEWSDNEEEAEKAYAPKKNKWAKMCIIKKVFELHQLEEDDAAILEIKQDMREAAEKHGEVTKVVLYDEEPEGIVSVRFKDFEAAESFRAAFNGRRYNNQGLQISIAEDRPKFKKSRNGGGDDSEDDVQKMRRFLRDGDEDDSDA</sequence>
<comment type="similarity">
    <text evidence="1">Belongs to the HTATSF1 family.</text>
</comment>
<proteinExistence type="inferred from homology"/>
<dbReference type="PROSITE" id="PS50102">
    <property type="entry name" value="RRM"/>
    <property type="match status" value="1"/>
</dbReference>
<dbReference type="SMART" id="SM00360">
    <property type="entry name" value="RRM"/>
    <property type="match status" value="2"/>
</dbReference>
<dbReference type="OrthoDB" id="10258585at2759"/>
<dbReference type="InterPro" id="IPR000504">
    <property type="entry name" value="RRM_dom"/>
</dbReference>
<dbReference type="CDD" id="cd12285">
    <property type="entry name" value="RRM3_RBM39_like"/>
    <property type="match status" value="1"/>
</dbReference>
<dbReference type="PANTHER" id="PTHR15608">
    <property type="entry name" value="SPLICING FACTOR U2AF-ASSOCIATED PROTEIN 2"/>
    <property type="match status" value="1"/>
</dbReference>
<keyword evidence="2" id="KW-0507">mRNA processing</keyword>
<dbReference type="GO" id="GO:0005686">
    <property type="term" value="C:U2 snRNP"/>
    <property type="evidence" value="ECO:0007669"/>
    <property type="project" value="TreeGrafter"/>
</dbReference>